<feature type="region of interest" description="Disordered" evidence="1">
    <location>
        <begin position="127"/>
        <end position="183"/>
    </location>
</feature>
<gene>
    <name evidence="2" type="ORF">P7K49_015086</name>
</gene>
<dbReference type="EMBL" id="JASSZA010000007">
    <property type="protein sequence ID" value="KAK2105572.1"/>
    <property type="molecule type" value="Genomic_DNA"/>
</dbReference>
<evidence type="ECO:0000313" key="2">
    <source>
        <dbReference type="EMBL" id="KAK2105572.1"/>
    </source>
</evidence>
<keyword evidence="3" id="KW-1185">Reference proteome</keyword>
<reference evidence="2 3" key="1">
    <citation type="submission" date="2023-05" db="EMBL/GenBank/DDBJ databases">
        <title>B98-5 Cell Line De Novo Hybrid Assembly: An Optical Mapping Approach.</title>
        <authorList>
            <person name="Kananen K."/>
            <person name="Auerbach J.A."/>
            <person name="Kautto E."/>
            <person name="Blachly J.S."/>
        </authorList>
    </citation>
    <scope>NUCLEOTIDE SEQUENCE [LARGE SCALE GENOMIC DNA]</scope>
    <source>
        <strain evidence="2">B95-8</strain>
        <tissue evidence="2">Cell line</tissue>
    </source>
</reference>
<comment type="caution">
    <text evidence="2">The sequence shown here is derived from an EMBL/GenBank/DDBJ whole genome shotgun (WGS) entry which is preliminary data.</text>
</comment>
<evidence type="ECO:0000256" key="1">
    <source>
        <dbReference type="SAM" id="MobiDB-lite"/>
    </source>
</evidence>
<feature type="region of interest" description="Disordered" evidence="1">
    <location>
        <begin position="215"/>
        <end position="239"/>
    </location>
</feature>
<accession>A0ABQ9V885</accession>
<organism evidence="2 3">
    <name type="scientific">Saguinus oedipus</name>
    <name type="common">Cotton-top tamarin</name>
    <name type="synonym">Oedipomidas oedipus</name>
    <dbReference type="NCBI Taxonomy" id="9490"/>
    <lineage>
        <taxon>Eukaryota</taxon>
        <taxon>Metazoa</taxon>
        <taxon>Chordata</taxon>
        <taxon>Craniata</taxon>
        <taxon>Vertebrata</taxon>
        <taxon>Euteleostomi</taxon>
        <taxon>Mammalia</taxon>
        <taxon>Eutheria</taxon>
        <taxon>Euarchontoglires</taxon>
        <taxon>Primates</taxon>
        <taxon>Haplorrhini</taxon>
        <taxon>Platyrrhini</taxon>
        <taxon>Cebidae</taxon>
        <taxon>Callitrichinae</taxon>
        <taxon>Saguinus</taxon>
    </lineage>
</organism>
<proteinExistence type="predicted"/>
<name>A0ABQ9V885_SAGOE</name>
<dbReference type="Proteomes" id="UP001266305">
    <property type="component" value="Unassembled WGS sequence"/>
</dbReference>
<evidence type="ECO:0000313" key="3">
    <source>
        <dbReference type="Proteomes" id="UP001266305"/>
    </source>
</evidence>
<sequence length="276" mass="28390">MPVTGGLAALLRPLALQRRYQHDPSPTAAAETCALVPWPVLGGPRPVCPARRAPTDSVPRLVSGRGCSSPAGSDSPGRAEGRAHARAEPSPPAAHRARDVVEEPVGDGVPAPSGLGAQQNGWLPRAVLSGDEGSAHGLDPEQAEEPRAQMAAPTPLTCFPSGRASWRRRPGASWGPAGRSLGPVHSLLPPLPRAGGAGGAFLEGAWPYLSRPGLCPRPTTPRGQPWGEHPSGPDKASGVQGAPTCLCSAWRTLAAPTNHVGTLPVSIYTPAGLSHR</sequence>
<feature type="compositionally biased region" description="Basic and acidic residues" evidence="1">
    <location>
        <begin position="77"/>
        <end position="87"/>
    </location>
</feature>
<protein>
    <submittedName>
        <fullName evidence="2">Uncharacterized protein</fullName>
    </submittedName>
</protein>
<feature type="region of interest" description="Disordered" evidence="1">
    <location>
        <begin position="51"/>
        <end position="97"/>
    </location>
</feature>